<proteinExistence type="predicted"/>
<name>A0ABY8GEQ3_EDWIC</name>
<organism evidence="2 3">
    <name type="scientific">Edwardsiella ictaluri</name>
    <dbReference type="NCBI Taxonomy" id="67780"/>
    <lineage>
        <taxon>Bacteria</taxon>
        <taxon>Pseudomonadati</taxon>
        <taxon>Pseudomonadota</taxon>
        <taxon>Gammaproteobacteria</taxon>
        <taxon>Enterobacterales</taxon>
        <taxon>Hafniaceae</taxon>
        <taxon>Edwardsiella</taxon>
    </lineage>
</organism>
<dbReference type="Proteomes" id="UP001222680">
    <property type="component" value="Chromosome"/>
</dbReference>
<feature type="region of interest" description="Disordered" evidence="1">
    <location>
        <begin position="136"/>
        <end position="165"/>
    </location>
</feature>
<evidence type="ECO:0000256" key="1">
    <source>
        <dbReference type="SAM" id="MobiDB-lite"/>
    </source>
</evidence>
<protein>
    <submittedName>
        <fullName evidence="2">Type III secretion system chaperone</fullName>
    </submittedName>
</protein>
<reference evidence="2 3" key="1">
    <citation type="submission" date="2022-02" db="EMBL/GenBank/DDBJ databases">
        <title>Phenotypic, genotypic and serological characterization of Edwardsiella ictaluri from catfish and ornamental fish species.</title>
        <authorList>
            <person name="Rose D."/>
            <person name="Tekedar H.C."/>
            <person name="Waldbieser G.C."/>
            <person name="Aarattuthodi S."/>
            <person name="Griffin M.J."/>
        </authorList>
    </citation>
    <scope>NUCLEOTIDE SEQUENCE [LARGE SCALE GENOMIC DNA]</scope>
    <source>
        <strain evidence="2 3">13 TAL-140 K3</strain>
    </source>
</reference>
<accession>A0ABY8GEQ3</accession>
<sequence length="165" mass="18065">MDIFEESLSPLGVSVVFDENNLFSCEINQESTEGRGRAPWQLTVYRDQDDISLAISIVLGTPLPDNPTPDFITLLGEQAIEPLRGGVGIGIYPGTSQLAVYQRVQLSGKPTGIVMEAIKSLFAIAEEWESLLSPERQKTPIEHTPPRISKGIFTGSSRDRASGHR</sequence>
<gene>
    <name evidence="2" type="ORF">MAY91_14025</name>
</gene>
<dbReference type="RefSeq" id="WP_147287513.1">
    <property type="nucleotide sequence ID" value="NZ_CP113159.1"/>
</dbReference>
<feature type="compositionally biased region" description="Basic and acidic residues" evidence="1">
    <location>
        <begin position="136"/>
        <end position="145"/>
    </location>
</feature>
<dbReference type="SUPFAM" id="SSF69635">
    <property type="entry name" value="Type III secretory system chaperone-like"/>
    <property type="match status" value="1"/>
</dbReference>
<keyword evidence="3" id="KW-1185">Reference proteome</keyword>
<dbReference type="EMBL" id="CP092014">
    <property type="protein sequence ID" value="WFN95941.1"/>
    <property type="molecule type" value="Genomic_DNA"/>
</dbReference>
<evidence type="ECO:0000313" key="2">
    <source>
        <dbReference type="EMBL" id="WFN95941.1"/>
    </source>
</evidence>
<evidence type="ECO:0000313" key="3">
    <source>
        <dbReference type="Proteomes" id="UP001222680"/>
    </source>
</evidence>